<gene>
    <name evidence="7" type="ORF">SUNI508_03587</name>
</gene>
<dbReference type="NCBIfam" id="TIGR00229">
    <property type="entry name" value="sensory_box"/>
    <property type="match status" value="1"/>
</dbReference>
<proteinExistence type="predicted"/>
<dbReference type="Pfam" id="PF13426">
    <property type="entry name" value="PAS_9"/>
    <property type="match status" value="1"/>
</dbReference>
<dbReference type="InterPro" id="IPR011006">
    <property type="entry name" value="CheY-like_superfamily"/>
</dbReference>
<dbReference type="InterPro" id="IPR058846">
    <property type="entry name" value="PAS-like"/>
</dbReference>
<feature type="compositionally biased region" description="Basic and acidic residues" evidence="3">
    <location>
        <begin position="1437"/>
        <end position="1451"/>
    </location>
</feature>
<dbReference type="SUPFAM" id="SSF55874">
    <property type="entry name" value="ATPase domain of HSP90 chaperone/DNA topoisomerase II/histidine kinase"/>
    <property type="match status" value="1"/>
</dbReference>
<dbReference type="Gene3D" id="3.30.565.10">
    <property type="entry name" value="Histidine kinase-like ATPase, C-terminal domain"/>
    <property type="match status" value="1"/>
</dbReference>
<dbReference type="CDD" id="cd00082">
    <property type="entry name" value="HisKA"/>
    <property type="match status" value="1"/>
</dbReference>
<protein>
    <submittedName>
        <fullName evidence="7">Histidine kinase</fullName>
    </submittedName>
</protein>
<dbReference type="SUPFAM" id="SSF52172">
    <property type="entry name" value="CheY-like"/>
    <property type="match status" value="1"/>
</dbReference>
<dbReference type="SUPFAM" id="SSF47384">
    <property type="entry name" value="Homodimeric domain of signal transducing histidine kinase"/>
    <property type="match status" value="1"/>
</dbReference>
<dbReference type="PRINTS" id="PR00344">
    <property type="entry name" value="BCTRLSENSOR"/>
</dbReference>
<evidence type="ECO:0000256" key="2">
    <source>
        <dbReference type="PROSITE-ProRule" id="PRU00169"/>
    </source>
</evidence>
<organism evidence="7 8">
    <name type="scientific">Seiridium unicorne</name>
    <dbReference type="NCBI Taxonomy" id="138068"/>
    <lineage>
        <taxon>Eukaryota</taxon>
        <taxon>Fungi</taxon>
        <taxon>Dikarya</taxon>
        <taxon>Ascomycota</taxon>
        <taxon>Pezizomycotina</taxon>
        <taxon>Sordariomycetes</taxon>
        <taxon>Xylariomycetidae</taxon>
        <taxon>Amphisphaeriales</taxon>
        <taxon>Sporocadaceae</taxon>
        <taxon>Seiridium</taxon>
    </lineage>
</organism>
<dbReference type="InterPro" id="IPR003594">
    <property type="entry name" value="HATPase_dom"/>
</dbReference>
<dbReference type="InterPro" id="IPR050956">
    <property type="entry name" value="2C_system_His_kinase"/>
</dbReference>
<evidence type="ECO:0000256" key="3">
    <source>
        <dbReference type="SAM" id="MobiDB-lite"/>
    </source>
</evidence>
<dbReference type="InterPro" id="IPR035965">
    <property type="entry name" value="PAS-like_dom_sf"/>
</dbReference>
<evidence type="ECO:0000313" key="7">
    <source>
        <dbReference type="EMBL" id="KAK9424099.1"/>
    </source>
</evidence>
<feature type="modified residue" description="4-aspartylphosphate" evidence="2">
    <location>
        <position position="1353"/>
    </location>
</feature>
<dbReference type="SMART" id="SM00388">
    <property type="entry name" value="HisKA"/>
    <property type="match status" value="1"/>
</dbReference>
<name>A0ABR2VB18_9PEZI</name>
<dbReference type="InterPro" id="IPR003661">
    <property type="entry name" value="HisK_dim/P_dom"/>
</dbReference>
<dbReference type="Proteomes" id="UP001408356">
    <property type="component" value="Unassembled WGS sequence"/>
</dbReference>
<dbReference type="Gene3D" id="3.40.50.2300">
    <property type="match status" value="1"/>
</dbReference>
<dbReference type="Pfam" id="PF13188">
    <property type="entry name" value="PAS_8"/>
    <property type="match status" value="1"/>
</dbReference>
<evidence type="ECO:0000259" key="4">
    <source>
        <dbReference type="PROSITE" id="PS50109"/>
    </source>
</evidence>
<dbReference type="PANTHER" id="PTHR43719">
    <property type="entry name" value="TWO-COMPONENT HISTIDINE KINASE"/>
    <property type="match status" value="1"/>
</dbReference>
<keyword evidence="8" id="KW-1185">Reference proteome</keyword>
<keyword evidence="7" id="KW-0418">Kinase</keyword>
<dbReference type="SMART" id="SM00448">
    <property type="entry name" value="REC"/>
    <property type="match status" value="1"/>
</dbReference>
<dbReference type="Gene3D" id="1.10.287.130">
    <property type="match status" value="1"/>
</dbReference>
<dbReference type="SMART" id="SM00387">
    <property type="entry name" value="HATPase_c"/>
    <property type="match status" value="1"/>
</dbReference>
<dbReference type="PANTHER" id="PTHR43719:SF30">
    <property type="entry name" value="TWO-COMPONENT SYSTEM RESPONSE REGULATOR"/>
    <property type="match status" value="1"/>
</dbReference>
<dbReference type="Pfam" id="PF26131">
    <property type="entry name" value="PAS-like"/>
    <property type="match status" value="1"/>
</dbReference>
<dbReference type="SMART" id="SM00091">
    <property type="entry name" value="PAS"/>
    <property type="match status" value="3"/>
</dbReference>
<accession>A0ABR2VB18</accession>
<dbReference type="Pfam" id="PF00072">
    <property type="entry name" value="Response_reg"/>
    <property type="match status" value="1"/>
</dbReference>
<evidence type="ECO:0000313" key="8">
    <source>
        <dbReference type="Proteomes" id="UP001408356"/>
    </source>
</evidence>
<dbReference type="PROSITE" id="PS50112">
    <property type="entry name" value="PAS"/>
    <property type="match status" value="1"/>
</dbReference>
<evidence type="ECO:0000259" key="6">
    <source>
        <dbReference type="PROSITE" id="PS50112"/>
    </source>
</evidence>
<dbReference type="EMBL" id="JARVKF010000046">
    <property type="protein sequence ID" value="KAK9424099.1"/>
    <property type="molecule type" value="Genomic_DNA"/>
</dbReference>
<sequence>MILASTTSEVQERWFIDGEQRAGLQRFEGLSKLTALTTYGLPATPNYSNLTLPSQYTRKHRDDFPQGPGLRHTGSGDHQRRHSSALQFYTRCFEKNAFFLPKSPRPIFHSVPMMGDTRATLEDVLLDVFQGDPRPTFIVHLPQDTARSAAIVFSNPALKADASLHDAVLEVIKSREDQFWTWILGETDIEGGLDPNRPASYKDSYWTRSVFRGEYVIVASNEQQRPTTPQRPGIRHNDRSHTLLKVPAESGSGPVQEGDEEDFTVPGLTPEQEEPFVLTVNSFDWSSTPLGPMPQWPTQLQQTFNQILADSRPIALYWGDSLTTLYNEAFAKLWGAKHPGLLGKPLKDAWPDFSDKIQETMHVTTTKRRASQEEEWRFFIEKADGSLEETYLKWSIVPIVSEKEKENVGFLQPVIDTTKMRLWDRRMKMLIDLGDLLVTARDVKSYWRKMLEALEACEPSYDIPLAILYSAENDSKSLSPSPTKSNDLNSIYQLEGSLGVPKDHPLVPKTLPLESREDGLSLAFREAIKTRTPTVISTRDGTLPEELLHGIHWRGFQDPCHEAIICPIRPTKDERVMGLLVLGLNPRRPYGSEYQQYISLLNQKLTTTLASTVLLEEEARRNRNISEQAAYDRAKLKEKLAVQTKEANEWVSKFQAIAELIPVGMYFSTPEGEISFANDAWHSITGVPKSDHFTQAEFLSRVVQDDRQNVSRAYKEMKDTGTVNLEFRIHRDDEVPLQHPIGSSPAFEKVGLDFISEAPRERYISAALKAEVAPDGAVIRVFACMTDVTLHKKAADAAIRKASQAENLKKLAENASVGMYEMQSDGRLNWANSTFFEMCGLERVDLAKHATRPFESCVVEEDKPLLRQALERLTKKGKKASAEIRLNTLWTEEDHAGNKIVAPRCILASFRPVKNSGGVVETFTGCLVDMTRQRQQFEIERQRKDEAIESKRQQENFIDMTSHEMRNPLSAIVQCADSVVASSSRGEQILKAPTATGDDESLVLNKDAREELLHLLSTCIDNAETIDICAQHQRHIVDDILTMSKMDSDLLAISSTTVDPRVVANESLKMFEVEARRVDINLTMTIDKGYDDLKIEFLDFDPSRLRQVLINLLTNALKFTKSQATRNVSIRLSASTQRPTDASSSVQYIPHTTDASLIQVEQAPPETEVVYLTFEVKDTGQGLTDEEKSSLFQRFVQASPKTHVKYGGSGLGLFISKRLTEMLGGQIGVASRPGHGSTFAFYIAAMVPGEEALREARATAKTAAPSVLTPVGNGPSKYTLAESPRPQIASTDSLVRGVLIVEDNLINQQITRRGLVDKGYRIEVANHGVEALDKLQQTDRMGGEFPLDVVMMDMEMPIMDGLTCTRNIREMEREGKIRGPRVPIIAVSANARSEQIQEAKSAGCDDVLVKPFKIPELIKVMQRLAKRMNIQQGSPGEKTEASVTEKEEPND</sequence>
<feature type="region of interest" description="Disordered" evidence="3">
    <location>
        <begin position="1429"/>
        <end position="1451"/>
    </location>
</feature>
<dbReference type="Pfam" id="PF02518">
    <property type="entry name" value="HATPase_c"/>
    <property type="match status" value="1"/>
</dbReference>
<dbReference type="InterPro" id="IPR001789">
    <property type="entry name" value="Sig_transdc_resp-reg_receiver"/>
</dbReference>
<dbReference type="InterPro" id="IPR004358">
    <property type="entry name" value="Sig_transdc_His_kin-like_C"/>
</dbReference>
<dbReference type="InterPro" id="IPR036097">
    <property type="entry name" value="HisK_dim/P_sf"/>
</dbReference>
<dbReference type="CDD" id="cd17546">
    <property type="entry name" value="REC_hyHK_CKI1_RcsC-like"/>
    <property type="match status" value="1"/>
</dbReference>
<dbReference type="CDD" id="cd00130">
    <property type="entry name" value="PAS"/>
    <property type="match status" value="1"/>
</dbReference>
<evidence type="ECO:0000256" key="1">
    <source>
        <dbReference type="ARBA" id="ARBA00022553"/>
    </source>
</evidence>
<dbReference type="InterPro" id="IPR036890">
    <property type="entry name" value="HATPase_C_sf"/>
</dbReference>
<keyword evidence="7" id="KW-0808">Transferase</keyword>
<dbReference type="CDD" id="cd16922">
    <property type="entry name" value="HATPase_EvgS-ArcB-TorS-like"/>
    <property type="match status" value="1"/>
</dbReference>
<dbReference type="PROSITE" id="PS50109">
    <property type="entry name" value="HIS_KIN"/>
    <property type="match status" value="1"/>
</dbReference>
<dbReference type="PROSITE" id="PS50110">
    <property type="entry name" value="RESPONSE_REGULATORY"/>
    <property type="match status" value="1"/>
</dbReference>
<keyword evidence="1 2" id="KW-0597">Phosphoprotein</keyword>
<dbReference type="SUPFAM" id="SSF55785">
    <property type="entry name" value="PYP-like sensor domain (PAS domain)"/>
    <property type="match status" value="2"/>
</dbReference>
<feature type="domain" description="PAS" evidence="6">
    <location>
        <begin position="804"/>
        <end position="877"/>
    </location>
</feature>
<dbReference type="Gene3D" id="3.30.450.20">
    <property type="entry name" value="PAS domain"/>
    <property type="match status" value="3"/>
</dbReference>
<dbReference type="InterPro" id="IPR005467">
    <property type="entry name" value="His_kinase_dom"/>
</dbReference>
<reference evidence="7 8" key="1">
    <citation type="journal article" date="2024" name="J. Plant Pathol.">
        <title>Sequence and assembly of the genome of Seiridium unicorne, isolate CBS 538.82, causal agent of cypress canker disease.</title>
        <authorList>
            <person name="Scali E."/>
            <person name="Rocca G.D."/>
            <person name="Danti R."/>
            <person name="Garbelotto M."/>
            <person name="Barberini S."/>
            <person name="Baroncelli R."/>
            <person name="Emiliani G."/>
        </authorList>
    </citation>
    <scope>NUCLEOTIDE SEQUENCE [LARGE SCALE GENOMIC DNA]</scope>
    <source>
        <strain evidence="7 8">BM-138-508</strain>
    </source>
</reference>
<comment type="caution">
    <text evidence="7">The sequence shown here is derived from an EMBL/GenBank/DDBJ whole genome shotgun (WGS) entry which is preliminary data.</text>
</comment>
<feature type="domain" description="Response regulatory" evidence="5">
    <location>
        <begin position="1297"/>
        <end position="1425"/>
    </location>
</feature>
<evidence type="ECO:0000259" key="5">
    <source>
        <dbReference type="PROSITE" id="PS50110"/>
    </source>
</evidence>
<dbReference type="InterPro" id="IPR000014">
    <property type="entry name" value="PAS"/>
</dbReference>
<dbReference type="GO" id="GO:0016301">
    <property type="term" value="F:kinase activity"/>
    <property type="evidence" value="ECO:0007669"/>
    <property type="project" value="UniProtKB-KW"/>
</dbReference>
<feature type="region of interest" description="Disordered" evidence="3">
    <location>
        <begin position="50"/>
        <end position="80"/>
    </location>
</feature>
<feature type="domain" description="Histidine kinase" evidence="4">
    <location>
        <begin position="960"/>
        <end position="1247"/>
    </location>
</feature>